<dbReference type="Proteomes" id="UP000620133">
    <property type="component" value="Chromosome"/>
</dbReference>
<dbReference type="SMART" id="SM00448">
    <property type="entry name" value="REC"/>
    <property type="match status" value="1"/>
</dbReference>
<evidence type="ECO:0000256" key="3">
    <source>
        <dbReference type="ARBA" id="ARBA00023015"/>
    </source>
</evidence>
<dbReference type="RefSeq" id="WP_176238747.1">
    <property type="nucleotide sequence ID" value="NZ_AP024412.1"/>
</dbReference>
<dbReference type="KEGG" id="manr:MPAN_008100"/>
<dbReference type="GO" id="GO:0006355">
    <property type="term" value="P:regulation of DNA-templated transcription"/>
    <property type="evidence" value="ECO:0007669"/>
    <property type="project" value="InterPro"/>
</dbReference>
<dbReference type="InterPro" id="IPR036388">
    <property type="entry name" value="WH-like_DNA-bd_sf"/>
</dbReference>
<dbReference type="Gene3D" id="3.40.50.2300">
    <property type="match status" value="1"/>
</dbReference>
<gene>
    <name evidence="6" type="ORF">MPAN_008100</name>
</gene>
<dbReference type="PROSITE" id="PS51755">
    <property type="entry name" value="OMPR_PHOB"/>
    <property type="match status" value="1"/>
</dbReference>
<accession>A0A7U9XV89</accession>
<dbReference type="GO" id="GO:0000156">
    <property type="term" value="F:phosphorelay response regulator activity"/>
    <property type="evidence" value="ECO:0007669"/>
    <property type="project" value="TreeGrafter"/>
</dbReference>
<dbReference type="InterPro" id="IPR039420">
    <property type="entry name" value="WalR-like"/>
</dbReference>
<dbReference type="Pfam" id="PF00072">
    <property type="entry name" value="Response_reg"/>
    <property type="match status" value="1"/>
</dbReference>
<dbReference type="PANTHER" id="PTHR48111">
    <property type="entry name" value="REGULATOR OF RPOS"/>
    <property type="match status" value="1"/>
</dbReference>
<dbReference type="CDD" id="cd00383">
    <property type="entry name" value="trans_reg_C"/>
    <property type="match status" value="1"/>
</dbReference>
<evidence type="ECO:0000256" key="2">
    <source>
        <dbReference type="ARBA" id="ARBA00023012"/>
    </source>
</evidence>
<keyword evidence="7" id="KW-1185">Reference proteome</keyword>
<dbReference type="Pfam" id="PF00486">
    <property type="entry name" value="Trans_reg_C"/>
    <property type="match status" value="1"/>
</dbReference>
<protein>
    <submittedName>
        <fullName evidence="6">DNA-binding response regulator</fullName>
    </submittedName>
</protein>
<evidence type="ECO:0000313" key="6">
    <source>
        <dbReference type="EMBL" id="BCR35917.1"/>
    </source>
</evidence>
<dbReference type="Gene3D" id="1.10.10.10">
    <property type="entry name" value="Winged helix-like DNA-binding domain superfamily/Winged helix DNA-binding domain"/>
    <property type="match status" value="1"/>
</dbReference>
<keyword evidence="4 6" id="KW-0238">DNA-binding</keyword>
<dbReference type="FunFam" id="3.40.50.2300:FF:000001">
    <property type="entry name" value="DNA-binding response regulator PhoB"/>
    <property type="match status" value="1"/>
</dbReference>
<name>A0A7U9XV89_9MOLU</name>
<dbReference type="SMART" id="SM00862">
    <property type="entry name" value="Trans_reg_C"/>
    <property type="match status" value="1"/>
</dbReference>
<dbReference type="InterPro" id="IPR001789">
    <property type="entry name" value="Sig_transdc_resp-reg_receiver"/>
</dbReference>
<dbReference type="GO" id="GO:0032993">
    <property type="term" value="C:protein-DNA complex"/>
    <property type="evidence" value="ECO:0007669"/>
    <property type="project" value="TreeGrafter"/>
</dbReference>
<dbReference type="CDD" id="cd17574">
    <property type="entry name" value="REC_OmpR"/>
    <property type="match status" value="1"/>
</dbReference>
<evidence type="ECO:0000313" key="7">
    <source>
        <dbReference type="Proteomes" id="UP000620133"/>
    </source>
</evidence>
<dbReference type="EMBL" id="AP024412">
    <property type="protein sequence ID" value="BCR35917.1"/>
    <property type="molecule type" value="Genomic_DNA"/>
</dbReference>
<dbReference type="GO" id="GO:0005829">
    <property type="term" value="C:cytosol"/>
    <property type="evidence" value="ECO:0007669"/>
    <property type="project" value="TreeGrafter"/>
</dbReference>
<keyword evidence="1" id="KW-0597">Phosphoprotein</keyword>
<dbReference type="GO" id="GO:0000976">
    <property type="term" value="F:transcription cis-regulatory region binding"/>
    <property type="evidence" value="ECO:0007669"/>
    <property type="project" value="TreeGrafter"/>
</dbReference>
<dbReference type="InterPro" id="IPR011006">
    <property type="entry name" value="CheY-like_superfamily"/>
</dbReference>
<dbReference type="InterPro" id="IPR001867">
    <property type="entry name" value="OmpR/PhoB-type_DNA-bd"/>
</dbReference>
<dbReference type="AlphaFoldDB" id="A0A7U9XV89"/>
<evidence type="ECO:0000256" key="5">
    <source>
        <dbReference type="ARBA" id="ARBA00023163"/>
    </source>
</evidence>
<dbReference type="PANTHER" id="PTHR48111:SF32">
    <property type="entry name" value="STAGE 0 SPORULATION PROTEIN A HOMOLOG"/>
    <property type="match status" value="1"/>
</dbReference>
<dbReference type="SUPFAM" id="SSF52172">
    <property type="entry name" value="CheY-like"/>
    <property type="match status" value="1"/>
</dbReference>
<reference evidence="6" key="1">
    <citation type="submission" date="2021-01" db="EMBL/GenBank/DDBJ databases">
        <title>Draft genome sequence of Acholeplasmataceae bacterium strain Mahy22.</title>
        <authorList>
            <person name="Watanabe M."/>
            <person name="Kojima H."/>
            <person name="Fukui M."/>
        </authorList>
    </citation>
    <scope>NUCLEOTIDE SEQUENCE</scope>
    <source>
        <strain evidence="6">Mahy22</strain>
    </source>
</reference>
<organism evidence="6 7">
    <name type="scientific">Mariniplasma anaerobium</name>
    <dbReference type="NCBI Taxonomy" id="2735436"/>
    <lineage>
        <taxon>Bacteria</taxon>
        <taxon>Bacillati</taxon>
        <taxon>Mycoplasmatota</taxon>
        <taxon>Mollicutes</taxon>
        <taxon>Acholeplasmatales</taxon>
        <taxon>Acholeplasmataceae</taxon>
        <taxon>Mariniplasma</taxon>
    </lineage>
</organism>
<evidence type="ECO:0000256" key="4">
    <source>
        <dbReference type="ARBA" id="ARBA00023125"/>
    </source>
</evidence>
<proteinExistence type="predicted"/>
<evidence type="ECO:0000256" key="1">
    <source>
        <dbReference type="ARBA" id="ARBA00022553"/>
    </source>
</evidence>
<sequence length="227" mass="26093">MNKTILLIEDETSLLEILVSYFKKEGFTVLTASNGLDGILSFKKHNVDFVCSDIMMPKVDGFEVAEKIREDSDVPIILLTALDTEEDQLKGYELQIDEYVTKPFSPLVLVMKVKAILQRIDSSHKQNGHILEFNQVSINIPAHTVTLDHQRLQLSKTEFDMLVFMGKNPNEVLSRADFLDEVWGMDVYVEERVVDTNIKMLRKKLNPYGDMIETIFKVGYKLNVQKY</sequence>
<keyword evidence="5" id="KW-0804">Transcription</keyword>
<keyword evidence="3" id="KW-0805">Transcription regulation</keyword>
<keyword evidence="2" id="KW-0902">Two-component regulatory system</keyword>
<dbReference type="PROSITE" id="PS50110">
    <property type="entry name" value="RESPONSE_REGULATORY"/>
    <property type="match status" value="1"/>
</dbReference>